<protein>
    <submittedName>
        <fullName evidence="1">Uncharacterized protein</fullName>
    </submittedName>
</protein>
<accession>A0A0A9ESD5</accession>
<name>A0A0A9ESD5_ARUDO</name>
<organism evidence="1">
    <name type="scientific">Arundo donax</name>
    <name type="common">Giant reed</name>
    <name type="synonym">Donax arundinaceus</name>
    <dbReference type="NCBI Taxonomy" id="35708"/>
    <lineage>
        <taxon>Eukaryota</taxon>
        <taxon>Viridiplantae</taxon>
        <taxon>Streptophyta</taxon>
        <taxon>Embryophyta</taxon>
        <taxon>Tracheophyta</taxon>
        <taxon>Spermatophyta</taxon>
        <taxon>Magnoliopsida</taxon>
        <taxon>Liliopsida</taxon>
        <taxon>Poales</taxon>
        <taxon>Poaceae</taxon>
        <taxon>PACMAD clade</taxon>
        <taxon>Arundinoideae</taxon>
        <taxon>Arundineae</taxon>
        <taxon>Arundo</taxon>
    </lineage>
</organism>
<dbReference type="EMBL" id="GBRH01198948">
    <property type="protein sequence ID" value="JAD98947.1"/>
    <property type="molecule type" value="Transcribed_RNA"/>
</dbReference>
<dbReference type="AlphaFoldDB" id="A0A0A9ESD5"/>
<proteinExistence type="predicted"/>
<sequence>MQNHNFLALAAIQCTRLASLHTNHHLVMRSTNTTVQMD</sequence>
<evidence type="ECO:0000313" key="1">
    <source>
        <dbReference type="EMBL" id="JAD98947.1"/>
    </source>
</evidence>
<reference evidence="1" key="1">
    <citation type="submission" date="2014-09" db="EMBL/GenBank/DDBJ databases">
        <authorList>
            <person name="Magalhaes I.L.F."/>
            <person name="Oliveira U."/>
            <person name="Santos F.R."/>
            <person name="Vidigal T.H.D.A."/>
            <person name="Brescovit A.D."/>
            <person name="Santos A.J."/>
        </authorList>
    </citation>
    <scope>NUCLEOTIDE SEQUENCE</scope>
    <source>
        <tissue evidence="1">Shoot tissue taken approximately 20 cm above the soil surface</tissue>
    </source>
</reference>
<reference evidence="1" key="2">
    <citation type="journal article" date="2015" name="Data Brief">
        <title>Shoot transcriptome of the giant reed, Arundo donax.</title>
        <authorList>
            <person name="Barrero R.A."/>
            <person name="Guerrero F.D."/>
            <person name="Moolhuijzen P."/>
            <person name="Goolsby J.A."/>
            <person name="Tidwell J."/>
            <person name="Bellgard S.E."/>
            <person name="Bellgard M.I."/>
        </authorList>
    </citation>
    <scope>NUCLEOTIDE SEQUENCE</scope>
    <source>
        <tissue evidence="1">Shoot tissue taken approximately 20 cm above the soil surface</tissue>
    </source>
</reference>